<dbReference type="EMBL" id="CM026428">
    <property type="protein sequence ID" value="KAG0565663.1"/>
    <property type="molecule type" value="Genomic_DNA"/>
</dbReference>
<reference evidence="1" key="1">
    <citation type="submission" date="2020-06" db="EMBL/GenBank/DDBJ databases">
        <title>WGS assembly of Ceratodon purpureus strain R40.</title>
        <authorList>
            <person name="Carey S.B."/>
            <person name="Jenkins J."/>
            <person name="Shu S."/>
            <person name="Lovell J.T."/>
            <person name="Sreedasyam A."/>
            <person name="Maumus F."/>
            <person name="Tiley G.P."/>
            <person name="Fernandez-Pozo N."/>
            <person name="Barry K."/>
            <person name="Chen C."/>
            <person name="Wang M."/>
            <person name="Lipzen A."/>
            <person name="Daum C."/>
            <person name="Saski C.A."/>
            <person name="Payton A.C."/>
            <person name="Mcbreen J.C."/>
            <person name="Conrad R.E."/>
            <person name="Kollar L.M."/>
            <person name="Olsson S."/>
            <person name="Huttunen S."/>
            <person name="Landis J.B."/>
            <person name="Wickett N.J."/>
            <person name="Johnson M.G."/>
            <person name="Rensing S.A."/>
            <person name="Grimwood J."/>
            <person name="Schmutz J."/>
            <person name="Mcdaniel S.F."/>
        </authorList>
    </citation>
    <scope>NUCLEOTIDE SEQUENCE</scope>
    <source>
        <strain evidence="1">R40</strain>
    </source>
</reference>
<protein>
    <submittedName>
        <fullName evidence="1">Uncharacterized protein</fullName>
    </submittedName>
</protein>
<evidence type="ECO:0000313" key="2">
    <source>
        <dbReference type="Proteomes" id="UP000822688"/>
    </source>
</evidence>
<evidence type="ECO:0000313" key="1">
    <source>
        <dbReference type="EMBL" id="KAG0565663.1"/>
    </source>
</evidence>
<keyword evidence="2" id="KW-1185">Reference proteome</keyword>
<organism evidence="1 2">
    <name type="scientific">Ceratodon purpureus</name>
    <name type="common">Fire moss</name>
    <name type="synonym">Dicranum purpureum</name>
    <dbReference type="NCBI Taxonomy" id="3225"/>
    <lineage>
        <taxon>Eukaryota</taxon>
        <taxon>Viridiplantae</taxon>
        <taxon>Streptophyta</taxon>
        <taxon>Embryophyta</taxon>
        <taxon>Bryophyta</taxon>
        <taxon>Bryophytina</taxon>
        <taxon>Bryopsida</taxon>
        <taxon>Dicranidae</taxon>
        <taxon>Pseudoditrichales</taxon>
        <taxon>Ditrichaceae</taxon>
        <taxon>Ceratodon</taxon>
    </lineage>
</organism>
<sequence length="100" mass="10479">MRGESPGELLAVEWGGLISVARLPACLPACLPARDVLGLRLVVRACACCGHDGHVNSYAGSPLKAHTRAWHQGHQGHRGPSALIRLVPDCGASRVISSLP</sequence>
<name>A0A8T0H385_CERPU</name>
<comment type="caution">
    <text evidence="1">The sequence shown here is derived from an EMBL/GenBank/DDBJ whole genome shotgun (WGS) entry which is preliminary data.</text>
</comment>
<gene>
    <name evidence="1" type="ORF">KC19_7G005300</name>
</gene>
<dbReference type="Proteomes" id="UP000822688">
    <property type="component" value="Chromosome 7"/>
</dbReference>
<proteinExistence type="predicted"/>
<accession>A0A8T0H385</accession>
<dbReference type="AlphaFoldDB" id="A0A8T0H385"/>